<evidence type="ECO:0000259" key="7">
    <source>
        <dbReference type="Pfam" id="PF00849"/>
    </source>
</evidence>
<dbReference type="OrthoDB" id="128480at2"/>
<evidence type="ECO:0000256" key="6">
    <source>
        <dbReference type="PROSITE-ProRule" id="PRU00182"/>
    </source>
</evidence>
<dbReference type="CDD" id="cd02869">
    <property type="entry name" value="PseudoU_synth_RluA_like"/>
    <property type="match status" value="1"/>
</dbReference>
<dbReference type="GO" id="GO:0003723">
    <property type="term" value="F:RNA binding"/>
    <property type="evidence" value="ECO:0007669"/>
    <property type="project" value="UniProtKB-KW"/>
</dbReference>
<dbReference type="InterPro" id="IPR020103">
    <property type="entry name" value="PsdUridine_synth_cat_dom_sf"/>
</dbReference>
<evidence type="ECO:0000256" key="3">
    <source>
        <dbReference type="ARBA" id="ARBA00023235"/>
    </source>
</evidence>
<keyword evidence="3" id="KW-0413">Isomerase</keyword>
<proteinExistence type="inferred from homology"/>
<dbReference type="Pfam" id="PF00849">
    <property type="entry name" value="PseudoU_synth_2"/>
    <property type="match status" value="1"/>
</dbReference>
<dbReference type="Gene3D" id="3.30.2350.10">
    <property type="entry name" value="Pseudouridine synthase"/>
    <property type="match status" value="1"/>
</dbReference>
<dbReference type="PROSITE" id="PS50889">
    <property type="entry name" value="S4"/>
    <property type="match status" value="1"/>
</dbReference>
<dbReference type="GO" id="GO:0000455">
    <property type="term" value="P:enzyme-directed rRNA pseudouridine synthesis"/>
    <property type="evidence" value="ECO:0007669"/>
    <property type="project" value="TreeGrafter"/>
</dbReference>
<dbReference type="PROSITE" id="PS01129">
    <property type="entry name" value="PSI_RLU"/>
    <property type="match status" value="1"/>
</dbReference>
<dbReference type="Proteomes" id="UP000256424">
    <property type="component" value="Unassembled WGS sequence"/>
</dbReference>
<keyword evidence="9" id="KW-1185">Reference proteome</keyword>
<comment type="similarity">
    <text evidence="2">Belongs to the pseudouridine synthase RluA family.</text>
</comment>
<accession>A0A3D8J8K1</accession>
<evidence type="ECO:0000256" key="5">
    <source>
        <dbReference type="ARBA" id="ARBA00033164"/>
    </source>
</evidence>
<dbReference type="GO" id="GO:0009982">
    <property type="term" value="F:pseudouridine synthase activity"/>
    <property type="evidence" value="ECO:0007669"/>
    <property type="project" value="InterPro"/>
</dbReference>
<comment type="catalytic activity">
    <reaction evidence="1">
        <text>a uridine in RNA = a pseudouridine in RNA</text>
        <dbReference type="Rhea" id="RHEA:48348"/>
        <dbReference type="Rhea" id="RHEA-COMP:12068"/>
        <dbReference type="Rhea" id="RHEA-COMP:12069"/>
        <dbReference type="ChEBI" id="CHEBI:65314"/>
        <dbReference type="ChEBI" id="CHEBI:65315"/>
    </reaction>
</comment>
<dbReference type="EMBL" id="NXLW01000001">
    <property type="protein sequence ID" value="RDU73748.1"/>
    <property type="molecule type" value="Genomic_DNA"/>
</dbReference>
<evidence type="ECO:0000256" key="2">
    <source>
        <dbReference type="ARBA" id="ARBA00010876"/>
    </source>
</evidence>
<dbReference type="InterPro" id="IPR006145">
    <property type="entry name" value="PsdUridine_synth_RsuA/RluA"/>
</dbReference>
<reference evidence="8 9" key="1">
    <citation type="submission" date="2018-04" db="EMBL/GenBank/DDBJ databases">
        <title>Novel Campyloabacter and Helicobacter Species and Strains.</title>
        <authorList>
            <person name="Mannion A.J."/>
            <person name="Shen Z."/>
            <person name="Fox J.G."/>
        </authorList>
    </citation>
    <scope>NUCLEOTIDE SEQUENCE [LARGE SCALE GENOMIC DNA]</scope>
    <source>
        <strain evidence="8 9">MIT 97-5075</strain>
    </source>
</reference>
<dbReference type="GO" id="GO:0140098">
    <property type="term" value="F:catalytic activity, acting on RNA"/>
    <property type="evidence" value="ECO:0007669"/>
    <property type="project" value="UniProtKB-ARBA"/>
</dbReference>
<evidence type="ECO:0000256" key="4">
    <source>
        <dbReference type="ARBA" id="ARBA00031870"/>
    </source>
</evidence>
<name>A0A3D8J8K1_9HELI</name>
<dbReference type="PANTHER" id="PTHR21600">
    <property type="entry name" value="MITOCHONDRIAL RNA PSEUDOURIDINE SYNTHASE"/>
    <property type="match status" value="1"/>
</dbReference>
<sequence>MKHNRTPKTSKICKKTAQSNQSNIKAYKLLSLQEGISTNKAKQLIDNGVVQVNGKRLEIARLALPYDTKFVLIKPKHHTIFEDSNLLILDKSYGIECYALEKQYSPYKLINRLDRDTSGVILIAKNETIRQKAIQEFKAQKVKKVYFALVEGKISEEMEISENILVQSQQTKKRAFVSKQGMKAHTIITPVALIGKQTLLEICILTGRTHQIRIHLASIQHPIIGDIIYNKKSSKHAKRLMLHCHKTTLFDKEFTSSIDIYQEFGIQP</sequence>
<dbReference type="AlphaFoldDB" id="A0A3D8J8K1"/>
<organism evidence="8 9">
    <name type="scientific">Helicobacter aurati</name>
    <dbReference type="NCBI Taxonomy" id="137778"/>
    <lineage>
        <taxon>Bacteria</taxon>
        <taxon>Pseudomonadati</taxon>
        <taxon>Campylobacterota</taxon>
        <taxon>Epsilonproteobacteria</taxon>
        <taxon>Campylobacterales</taxon>
        <taxon>Helicobacteraceae</taxon>
        <taxon>Helicobacter</taxon>
    </lineage>
</organism>
<evidence type="ECO:0000313" key="9">
    <source>
        <dbReference type="Proteomes" id="UP000256424"/>
    </source>
</evidence>
<keyword evidence="6" id="KW-0694">RNA-binding</keyword>
<evidence type="ECO:0000313" key="8">
    <source>
        <dbReference type="EMBL" id="RDU73748.1"/>
    </source>
</evidence>
<dbReference type="RefSeq" id="WP_104762580.1">
    <property type="nucleotide sequence ID" value="NZ_FZPM01000005.1"/>
</dbReference>
<gene>
    <name evidence="8" type="ORF">CQA66_00760</name>
</gene>
<evidence type="ECO:0000256" key="1">
    <source>
        <dbReference type="ARBA" id="ARBA00000073"/>
    </source>
</evidence>
<dbReference type="SUPFAM" id="SSF55174">
    <property type="entry name" value="Alpha-L RNA-binding motif"/>
    <property type="match status" value="1"/>
</dbReference>
<dbReference type="SUPFAM" id="SSF55120">
    <property type="entry name" value="Pseudouridine synthase"/>
    <property type="match status" value="1"/>
</dbReference>
<dbReference type="InterPro" id="IPR050188">
    <property type="entry name" value="RluA_PseudoU_synthase"/>
</dbReference>
<feature type="domain" description="Pseudouridine synthase RsuA/RluA-like" evidence="7">
    <location>
        <begin position="89"/>
        <end position="218"/>
    </location>
</feature>
<dbReference type="InterPro" id="IPR006224">
    <property type="entry name" value="PsdUridine_synth_RluA-like_CS"/>
</dbReference>
<protein>
    <recommendedName>
        <fullName evidence="4">RNA pseudouridylate synthase</fullName>
    </recommendedName>
    <alternativeName>
        <fullName evidence="5">RNA-uridine isomerase</fullName>
    </alternativeName>
</protein>
<comment type="caution">
    <text evidence="8">The sequence shown here is derived from an EMBL/GenBank/DDBJ whole genome shotgun (WGS) entry which is preliminary data.</text>
</comment>
<dbReference type="PANTHER" id="PTHR21600:SF44">
    <property type="entry name" value="RIBOSOMAL LARGE SUBUNIT PSEUDOURIDINE SYNTHASE D"/>
    <property type="match status" value="1"/>
</dbReference>